<feature type="transmembrane region" description="Helical" evidence="1">
    <location>
        <begin position="233"/>
        <end position="254"/>
    </location>
</feature>
<organism evidence="3 4">
    <name type="scientific">Fomitopsis schrenkii</name>
    <name type="common">Brown rot fungus</name>
    <dbReference type="NCBI Taxonomy" id="2126942"/>
    <lineage>
        <taxon>Eukaryota</taxon>
        <taxon>Fungi</taxon>
        <taxon>Dikarya</taxon>
        <taxon>Basidiomycota</taxon>
        <taxon>Agaricomycotina</taxon>
        <taxon>Agaricomycetes</taxon>
        <taxon>Polyporales</taxon>
        <taxon>Fomitopsis</taxon>
    </lineage>
</organism>
<reference evidence="3 4" key="1">
    <citation type="journal article" date="2012" name="Science">
        <title>The Paleozoic origin of enzymatic lignin decomposition reconstructed from 31 fungal genomes.</title>
        <authorList>
            <person name="Floudas D."/>
            <person name="Binder M."/>
            <person name="Riley R."/>
            <person name="Barry K."/>
            <person name="Blanchette R.A."/>
            <person name="Henrissat B."/>
            <person name="Martinez A.T."/>
            <person name="Otillar R."/>
            <person name="Spatafora J.W."/>
            <person name="Yadav J.S."/>
            <person name="Aerts A."/>
            <person name="Benoit I."/>
            <person name="Boyd A."/>
            <person name="Carlson A."/>
            <person name="Copeland A."/>
            <person name="Coutinho P.M."/>
            <person name="de Vries R.P."/>
            <person name="Ferreira P."/>
            <person name="Findley K."/>
            <person name="Foster B."/>
            <person name="Gaskell J."/>
            <person name="Glotzer D."/>
            <person name="Gorecki P."/>
            <person name="Heitman J."/>
            <person name="Hesse C."/>
            <person name="Hori C."/>
            <person name="Igarashi K."/>
            <person name="Jurgens J.A."/>
            <person name="Kallen N."/>
            <person name="Kersten P."/>
            <person name="Kohler A."/>
            <person name="Kuees U."/>
            <person name="Kumar T.K.A."/>
            <person name="Kuo A."/>
            <person name="LaButti K."/>
            <person name="Larrondo L.F."/>
            <person name="Lindquist E."/>
            <person name="Ling A."/>
            <person name="Lombard V."/>
            <person name="Lucas S."/>
            <person name="Lundell T."/>
            <person name="Martin R."/>
            <person name="McLaughlin D.J."/>
            <person name="Morgenstern I."/>
            <person name="Morin E."/>
            <person name="Murat C."/>
            <person name="Nagy L.G."/>
            <person name="Nolan M."/>
            <person name="Ohm R.A."/>
            <person name="Patyshakuliyeva A."/>
            <person name="Rokas A."/>
            <person name="Ruiz-Duenas F.J."/>
            <person name="Sabat G."/>
            <person name="Salamov A."/>
            <person name="Samejima M."/>
            <person name="Schmutz J."/>
            <person name="Slot J.C."/>
            <person name="St John F."/>
            <person name="Stenlid J."/>
            <person name="Sun H."/>
            <person name="Sun S."/>
            <person name="Syed K."/>
            <person name="Tsang A."/>
            <person name="Wiebenga A."/>
            <person name="Young D."/>
            <person name="Pisabarro A."/>
            <person name="Eastwood D.C."/>
            <person name="Martin F."/>
            <person name="Cullen D."/>
            <person name="Grigoriev I.V."/>
            <person name="Hibbett D.S."/>
        </authorList>
    </citation>
    <scope>NUCLEOTIDE SEQUENCE</scope>
    <source>
        <strain evidence="4">FP-58527</strain>
    </source>
</reference>
<evidence type="ECO:0000313" key="3">
    <source>
        <dbReference type="EMBL" id="EPT01324.1"/>
    </source>
</evidence>
<evidence type="ECO:0000256" key="1">
    <source>
        <dbReference type="SAM" id="Phobius"/>
    </source>
</evidence>
<evidence type="ECO:0000313" key="4">
    <source>
        <dbReference type="Proteomes" id="UP000015241"/>
    </source>
</evidence>
<dbReference type="HOGENOM" id="CLU_086415_0_0_1"/>
<keyword evidence="1" id="KW-1133">Transmembrane helix</keyword>
<feature type="transmembrane region" description="Helical" evidence="1">
    <location>
        <begin position="22"/>
        <end position="47"/>
    </location>
</feature>
<dbReference type="Pfam" id="PF20151">
    <property type="entry name" value="DUF6533"/>
    <property type="match status" value="1"/>
</dbReference>
<feature type="transmembrane region" description="Helical" evidence="1">
    <location>
        <begin position="67"/>
        <end position="89"/>
    </location>
</feature>
<dbReference type="InParanoid" id="S8EDN8"/>
<dbReference type="OrthoDB" id="2795234at2759"/>
<dbReference type="EMBL" id="KE504142">
    <property type="protein sequence ID" value="EPT01324.1"/>
    <property type="molecule type" value="Genomic_DNA"/>
</dbReference>
<dbReference type="InterPro" id="IPR045340">
    <property type="entry name" value="DUF6533"/>
</dbReference>
<proteinExistence type="predicted"/>
<sequence length="332" mass="37461">MPLSDSAGDAAQWTHVEVKPELASIFVAIYLDLENCFYFSATALVTYDYFLTLDREIAYVWRAKQSLATLSFYGFRYPALFNITILLLIRMSWPGLQSNWSCNILELVQLAVDIVIIVSSTVFAALRVYAMFNRSRLLFCLVLLSGLMNPALLLYIITSRSLRTLDAYGKLGACMLTIIGDDWSYEKWMIGARVASLVSDSIVLVLTFVKTFKKAHWRDRRIDDVRPTLMGILLRDTVLCFSFLCIVNIIGIATGRIKEFIAIWQAWTAALTTILFSRLALDLRELSAAEDDGGSEFYSRTLRDSGSEDPSAMFTEVDLEMITPACVYNATR</sequence>
<feature type="transmembrane region" description="Helical" evidence="1">
    <location>
        <begin position="137"/>
        <end position="157"/>
    </location>
</feature>
<dbReference type="Proteomes" id="UP000015241">
    <property type="component" value="Unassembled WGS sequence"/>
</dbReference>
<feature type="domain" description="DUF6533" evidence="2">
    <location>
        <begin position="36"/>
        <end position="80"/>
    </location>
</feature>
<evidence type="ECO:0000259" key="2">
    <source>
        <dbReference type="Pfam" id="PF20151"/>
    </source>
</evidence>
<protein>
    <recommendedName>
        <fullName evidence="2">DUF6533 domain-containing protein</fullName>
    </recommendedName>
</protein>
<keyword evidence="1" id="KW-0812">Transmembrane</keyword>
<dbReference type="AlphaFoldDB" id="S8EDN8"/>
<feature type="transmembrane region" description="Helical" evidence="1">
    <location>
        <begin position="109"/>
        <end position="130"/>
    </location>
</feature>
<gene>
    <name evidence="3" type="ORF">FOMPIDRAFT_1023260</name>
</gene>
<accession>S8EDN8</accession>
<keyword evidence="1" id="KW-0472">Membrane</keyword>
<dbReference type="eggNOG" id="ENOG502RC8A">
    <property type="taxonomic scope" value="Eukaryota"/>
</dbReference>
<feature type="transmembrane region" description="Helical" evidence="1">
    <location>
        <begin position="190"/>
        <end position="212"/>
    </location>
</feature>
<name>S8EDN8_FOMSC</name>
<keyword evidence="4" id="KW-1185">Reference proteome</keyword>